<dbReference type="Proteomes" id="UP000000450">
    <property type="component" value="Chromosome"/>
</dbReference>
<dbReference type="GO" id="GO:0046914">
    <property type="term" value="F:transition metal ion binding"/>
    <property type="evidence" value="ECO:0007669"/>
    <property type="project" value="InterPro"/>
</dbReference>
<proteinExistence type="predicted"/>
<dbReference type="InterPro" id="IPR008988">
    <property type="entry name" value="Transcriptional_repressor_C"/>
</dbReference>
<dbReference type="SUPFAM" id="SSF50037">
    <property type="entry name" value="C-terminal domain of transcriptional repressors"/>
    <property type="match status" value="1"/>
</dbReference>
<protein>
    <submittedName>
        <fullName evidence="3">FeoA family protein</fullName>
    </submittedName>
</protein>
<evidence type="ECO:0000256" key="1">
    <source>
        <dbReference type="ARBA" id="ARBA00023004"/>
    </source>
</evidence>
<dbReference type="Pfam" id="PF04023">
    <property type="entry name" value="FeoA"/>
    <property type="match status" value="1"/>
</dbReference>
<evidence type="ECO:0000313" key="4">
    <source>
        <dbReference type="Proteomes" id="UP000000450"/>
    </source>
</evidence>
<dbReference type="InterPro" id="IPR038157">
    <property type="entry name" value="FeoA_core_dom"/>
</dbReference>
<keyword evidence="4" id="KW-1185">Reference proteome</keyword>
<evidence type="ECO:0000313" key="3">
    <source>
        <dbReference type="EMBL" id="ACM33871.1"/>
    </source>
</evidence>
<dbReference type="RefSeq" id="WP_015913817.1">
    <property type="nucleotide sequence ID" value="NC_011992.1"/>
</dbReference>
<dbReference type="SMART" id="SM00899">
    <property type="entry name" value="FeoA"/>
    <property type="match status" value="1"/>
</dbReference>
<accession>A0A9J9QET8</accession>
<keyword evidence="1" id="KW-0408">Iron</keyword>
<dbReference type="GeneID" id="84680806"/>
<name>A0A9J9QET8_ACIET</name>
<dbReference type="EMBL" id="CP001392">
    <property type="protein sequence ID" value="ACM33871.1"/>
    <property type="molecule type" value="Genomic_DNA"/>
</dbReference>
<reference evidence="3 4" key="1">
    <citation type="journal article" date="2010" name="J. Bacteriol.">
        <title>Completed genome sequence of the anaerobic iron-oxidizing bacterium Acidovorax ebreus strain TPSY.</title>
        <authorList>
            <person name="Byrne-Bailey K.G."/>
            <person name="Weber K.A."/>
            <person name="Chair A.H."/>
            <person name="Bose S."/>
            <person name="Knox T."/>
            <person name="Spanbauer T.L."/>
            <person name="Chertkov O."/>
            <person name="Coates J.D."/>
        </authorList>
    </citation>
    <scope>NUCLEOTIDE SEQUENCE [LARGE SCALE GENOMIC DNA]</scope>
    <source>
        <strain evidence="3 4">TPSY</strain>
    </source>
</reference>
<feature type="domain" description="Ferrous iron transporter FeoA-like" evidence="2">
    <location>
        <begin position="12"/>
        <end position="90"/>
    </location>
</feature>
<dbReference type="InterPro" id="IPR007167">
    <property type="entry name" value="Fe-transptr_FeoA-like"/>
</dbReference>
<evidence type="ECO:0000259" key="2">
    <source>
        <dbReference type="SMART" id="SM00899"/>
    </source>
</evidence>
<dbReference type="KEGG" id="dia:Dtpsy_2435"/>
<organism evidence="3 4">
    <name type="scientific">Acidovorax ebreus (strain TPSY)</name>
    <name type="common">Diaphorobacter sp. (strain TPSY)</name>
    <dbReference type="NCBI Taxonomy" id="535289"/>
    <lineage>
        <taxon>Bacteria</taxon>
        <taxon>Pseudomonadati</taxon>
        <taxon>Pseudomonadota</taxon>
        <taxon>Betaproteobacteria</taxon>
        <taxon>Burkholderiales</taxon>
        <taxon>Comamonadaceae</taxon>
        <taxon>Diaphorobacter</taxon>
    </lineage>
</organism>
<sequence length="97" mass="10154">MLHTGNDAAQPRGLDTLPHGVPATVAGLLPAQDGRSQAMVLRLMEIGFLPGEPVRVIARGFPAADPLAVRVGQATFALRRHEAALVQVRVDALEAAA</sequence>
<dbReference type="AlphaFoldDB" id="A0A9J9QET8"/>
<gene>
    <name evidence="3" type="ordered locus">Dtpsy_2435</name>
</gene>
<dbReference type="Gene3D" id="2.30.30.90">
    <property type="match status" value="1"/>
</dbReference>